<proteinExistence type="inferred from homology"/>
<dbReference type="CDD" id="cd02894">
    <property type="entry name" value="GGTase-II"/>
    <property type="match status" value="1"/>
</dbReference>
<evidence type="ECO:0000259" key="12">
    <source>
        <dbReference type="Pfam" id="PF00432"/>
    </source>
</evidence>
<dbReference type="Proteomes" id="UP001143981">
    <property type="component" value="Unassembled WGS sequence"/>
</dbReference>
<keyword evidence="6 11" id="KW-0479">Metal-binding</keyword>
<dbReference type="PANTHER" id="PTHR11774">
    <property type="entry name" value="GERANYLGERANYL TRANSFERASE TYPE BETA SUBUNIT"/>
    <property type="match status" value="1"/>
</dbReference>
<evidence type="ECO:0000256" key="11">
    <source>
        <dbReference type="RuleBase" id="RU365076"/>
    </source>
</evidence>
<comment type="cofactor">
    <cofactor evidence="11">
        <name>Zn(2+)</name>
        <dbReference type="ChEBI" id="CHEBI:29105"/>
    </cofactor>
    <text evidence="11">Binds 1 zinc ion per subunit.</text>
</comment>
<comment type="function">
    <text evidence="11">Catalyzes the transfer of a geranylgeranyl moiety from geranylgeranyl diphosphate to both cysteines of proteins with the C-terminal sequence -XXCC, -XCXC and -CCXX.</text>
</comment>
<dbReference type="InterPro" id="IPR045089">
    <property type="entry name" value="PGGT1B-like"/>
</dbReference>
<evidence type="ECO:0000256" key="10">
    <source>
        <dbReference type="ARBA" id="ARBA00069127"/>
    </source>
</evidence>
<keyword evidence="8 11" id="KW-0862">Zinc</keyword>
<evidence type="ECO:0000256" key="9">
    <source>
        <dbReference type="ARBA" id="ARBA00047658"/>
    </source>
</evidence>
<dbReference type="OrthoDB" id="5428259at2759"/>
<organism evidence="13 14">
    <name type="scientific">Coemansia biformis</name>
    <dbReference type="NCBI Taxonomy" id="1286918"/>
    <lineage>
        <taxon>Eukaryota</taxon>
        <taxon>Fungi</taxon>
        <taxon>Fungi incertae sedis</taxon>
        <taxon>Zoopagomycota</taxon>
        <taxon>Kickxellomycotina</taxon>
        <taxon>Kickxellomycetes</taxon>
        <taxon>Kickxellales</taxon>
        <taxon>Kickxellaceae</taxon>
        <taxon>Coemansia</taxon>
    </lineage>
</organism>
<keyword evidence="14" id="KW-1185">Reference proteome</keyword>
<keyword evidence="4 11" id="KW-0637">Prenyltransferase</keyword>
<dbReference type="Pfam" id="PF00432">
    <property type="entry name" value="Prenyltrans"/>
    <property type="match status" value="1"/>
</dbReference>
<comment type="catalytic activity">
    <reaction evidence="9 11">
        <text>geranylgeranyl diphosphate + L-cysteinyl-[protein] = S-geranylgeranyl-L-cysteinyl-[protein] + diphosphate</text>
        <dbReference type="Rhea" id="RHEA:21240"/>
        <dbReference type="Rhea" id="RHEA-COMP:10131"/>
        <dbReference type="Rhea" id="RHEA-COMP:11537"/>
        <dbReference type="ChEBI" id="CHEBI:29950"/>
        <dbReference type="ChEBI" id="CHEBI:33019"/>
        <dbReference type="ChEBI" id="CHEBI:57533"/>
        <dbReference type="ChEBI" id="CHEBI:86021"/>
        <dbReference type="EC" id="2.5.1.60"/>
    </reaction>
</comment>
<dbReference type="GO" id="GO:0046872">
    <property type="term" value="F:metal ion binding"/>
    <property type="evidence" value="ECO:0007669"/>
    <property type="project" value="UniProtKB-KW"/>
</dbReference>
<dbReference type="SUPFAM" id="SSF48239">
    <property type="entry name" value="Terpenoid cyclases/Protein prenyltransferases"/>
    <property type="match status" value="1"/>
</dbReference>
<comment type="similarity">
    <text evidence="1 11">Belongs to the protein prenyltransferase subunit beta family.</text>
</comment>
<comment type="subunit">
    <text evidence="2">Heterodimer of an alpha and a beta subunit.</text>
</comment>
<dbReference type="GO" id="GO:0072657">
    <property type="term" value="P:protein localization to membrane"/>
    <property type="evidence" value="ECO:0007669"/>
    <property type="project" value="UniProtKB-ARBA"/>
</dbReference>
<dbReference type="PANTHER" id="PTHR11774:SF11">
    <property type="entry name" value="GERANYLGERANYL TRANSFERASE TYPE-2 SUBUNIT BETA"/>
    <property type="match status" value="1"/>
</dbReference>
<dbReference type="EC" id="2.5.1.60" evidence="3 11"/>
<dbReference type="InterPro" id="IPR008930">
    <property type="entry name" value="Terpenoid_cyclase/PrenylTrfase"/>
</dbReference>
<evidence type="ECO:0000256" key="6">
    <source>
        <dbReference type="ARBA" id="ARBA00022723"/>
    </source>
</evidence>
<dbReference type="EMBL" id="JANBOI010000139">
    <property type="protein sequence ID" value="KAJ1733455.1"/>
    <property type="molecule type" value="Genomic_DNA"/>
</dbReference>
<dbReference type="GO" id="GO:0005968">
    <property type="term" value="C:Rab-protein geranylgeranyltransferase complex"/>
    <property type="evidence" value="ECO:0007669"/>
    <property type="project" value="UniProtKB-UniRule"/>
</dbReference>
<evidence type="ECO:0000256" key="3">
    <source>
        <dbReference type="ARBA" id="ARBA00012656"/>
    </source>
</evidence>
<protein>
    <recommendedName>
        <fullName evidence="10 11">Geranylgeranyl transferase type-2 subunit beta</fullName>
        <ecNumber evidence="3 11">2.5.1.60</ecNumber>
    </recommendedName>
</protein>
<reference evidence="13" key="1">
    <citation type="submission" date="2022-07" db="EMBL/GenBank/DDBJ databases">
        <title>Phylogenomic reconstructions and comparative analyses of Kickxellomycotina fungi.</title>
        <authorList>
            <person name="Reynolds N.K."/>
            <person name="Stajich J.E."/>
            <person name="Barry K."/>
            <person name="Grigoriev I.V."/>
            <person name="Crous P."/>
            <person name="Smith M.E."/>
        </authorList>
    </citation>
    <scope>NUCLEOTIDE SEQUENCE</scope>
    <source>
        <strain evidence="13">BCRC 34381</strain>
    </source>
</reference>
<feature type="domain" description="Prenyltransferase alpha-alpha toroid" evidence="12">
    <location>
        <begin position="12"/>
        <end position="311"/>
    </location>
</feature>
<dbReference type="InterPro" id="IPR001330">
    <property type="entry name" value="Prenyltrans"/>
</dbReference>
<dbReference type="AlphaFoldDB" id="A0A9W8CY02"/>
<evidence type="ECO:0000256" key="8">
    <source>
        <dbReference type="ARBA" id="ARBA00022833"/>
    </source>
</evidence>
<evidence type="ECO:0000313" key="14">
    <source>
        <dbReference type="Proteomes" id="UP001143981"/>
    </source>
</evidence>
<evidence type="ECO:0000256" key="5">
    <source>
        <dbReference type="ARBA" id="ARBA00022679"/>
    </source>
</evidence>
<dbReference type="FunFam" id="1.50.10.20:FF:000012">
    <property type="entry name" value="Geranylgeranyl transferase type-2 subunit beta"/>
    <property type="match status" value="1"/>
</dbReference>
<evidence type="ECO:0000256" key="4">
    <source>
        <dbReference type="ARBA" id="ARBA00022602"/>
    </source>
</evidence>
<gene>
    <name evidence="13" type="primary">BET2</name>
    <name evidence="13" type="ORF">LPJ61_001554</name>
</gene>
<dbReference type="Gene3D" id="1.50.10.20">
    <property type="match status" value="1"/>
</dbReference>
<evidence type="ECO:0000256" key="1">
    <source>
        <dbReference type="ARBA" id="ARBA00010497"/>
    </source>
</evidence>
<evidence type="ECO:0000256" key="2">
    <source>
        <dbReference type="ARBA" id="ARBA00011355"/>
    </source>
</evidence>
<evidence type="ECO:0000256" key="7">
    <source>
        <dbReference type="ARBA" id="ARBA00022737"/>
    </source>
</evidence>
<keyword evidence="5 11" id="KW-0808">Transferase</keyword>
<dbReference type="InterPro" id="IPR026873">
    <property type="entry name" value="Ptb1"/>
</dbReference>
<sequence>MAEGSGSGHGELLVDKHVEFIKALDKKQDELEYWMTEHLRISGIYWGMVALGLLGRDDALEREAVVSYVLGCQNADGGFGGHTGHDSHLLYTMSAVQILVMCDALDKVDAEKVIAYVVGLQNRETGVVSGDEWGEEDTRFAFISVATLSFFGAQARLDIPGVVDYVMQSMNYDGGFGSGPGGESHAAQVYTCLACLAIAGRLDLVNRDRLSAWLAERQLPSGGLNGRPQKLEDVCYSWWALSSLHILGRPHWIHLPRLTAFILSAQDPSGGIADRPGNIADVYHTCFGIAGLSLAGFDRYPLAEIDPVYCMPRAVVERAGLRGWAAHVPAAWGIERDAAPRQ</sequence>
<dbReference type="GO" id="GO:0004663">
    <property type="term" value="F:Rab geranylgeranyltransferase activity"/>
    <property type="evidence" value="ECO:0007669"/>
    <property type="project" value="UniProtKB-UniRule"/>
</dbReference>
<accession>A0A9W8CY02</accession>
<name>A0A9W8CY02_9FUNG</name>
<evidence type="ECO:0000313" key="13">
    <source>
        <dbReference type="EMBL" id="KAJ1733455.1"/>
    </source>
</evidence>
<keyword evidence="7" id="KW-0677">Repeat</keyword>
<comment type="caution">
    <text evidence="13">The sequence shown here is derived from an EMBL/GenBank/DDBJ whole genome shotgun (WGS) entry which is preliminary data.</text>
</comment>